<reference evidence="3 4" key="1">
    <citation type="submission" date="2023-07" db="EMBL/GenBank/DDBJ databases">
        <title>Genomic Encyclopedia of Type Strains, Phase IV (KMG-IV): sequencing the most valuable type-strain genomes for metagenomic binning, comparative biology and taxonomic classification.</title>
        <authorList>
            <person name="Goeker M."/>
        </authorList>
    </citation>
    <scope>NUCLEOTIDE SEQUENCE [LARGE SCALE GENOMIC DNA]</scope>
    <source>
        <strain evidence="3 4">DSM 1112</strain>
    </source>
</reference>
<dbReference type="RefSeq" id="WP_307236832.1">
    <property type="nucleotide sequence ID" value="NZ_JAUSVF010000005.1"/>
</dbReference>
<protein>
    <submittedName>
        <fullName evidence="3">Uncharacterized protein</fullName>
    </submittedName>
</protein>
<sequence length="120" mass="12977">MPFYLVTHTSLIEADNETHAAEKAVDLIRGDAPLMFSIKSDEETIKRITVAGKPADTDTHSVEDCGSFSEPALQPSSDIPEKAENASGEVRRPIRKNGPLLQLSLTIGVVVLLVVVFFTA</sequence>
<organism evidence="3 4">
    <name type="scientific">Pararhizobium capsulatum DSM 1112</name>
    <dbReference type="NCBI Taxonomy" id="1121113"/>
    <lineage>
        <taxon>Bacteria</taxon>
        <taxon>Pseudomonadati</taxon>
        <taxon>Pseudomonadota</taxon>
        <taxon>Alphaproteobacteria</taxon>
        <taxon>Hyphomicrobiales</taxon>
        <taxon>Rhizobiaceae</taxon>
        <taxon>Rhizobium/Agrobacterium group</taxon>
        <taxon>Pararhizobium</taxon>
    </lineage>
</organism>
<keyword evidence="2" id="KW-0812">Transmembrane</keyword>
<feature type="region of interest" description="Disordered" evidence="1">
    <location>
        <begin position="51"/>
        <end position="90"/>
    </location>
</feature>
<keyword evidence="2" id="KW-1133">Transmembrane helix</keyword>
<evidence type="ECO:0000313" key="4">
    <source>
        <dbReference type="Proteomes" id="UP001230207"/>
    </source>
</evidence>
<name>A0ABU0C028_9HYPH</name>
<keyword evidence="4" id="KW-1185">Reference proteome</keyword>
<evidence type="ECO:0000313" key="3">
    <source>
        <dbReference type="EMBL" id="MDQ0323854.1"/>
    </source>
</evidence>
<accession>A0ABU0C028</accession>
<dbReference type="Proteomes" id="UP001230207">
    <property type="component" value="Unassembled WGS sequence"/>
</dbReference>
<gene>
    <name evidence="3" type="ORF">QO002_006061</name>
</gene>
<evidence type="ECO:0000256" key="1">
    <source>
        <dbReference type="SAM" id="MobiDB-lite"/>
    </source>
</evidence>
<evidence type="ECO:0000256" key="2">
    <source>
        <dbReference type="SAM" id="Phobius"/>
    </source>
</evidence>
<feature type="compositionally biased region" description="Basic and acidic residues" evidence="1">
    <location>
        <begin position="79"/>
        <end position="90"/>
    </location>
</feature>
<comment type="caution">
    <text evidence="3">The sequence shown here is derived from an EMBL/GenBank/DDBJ whole genome shotgun (WGS) entry which is preliminary data.</text>
</comment>
<feature type="transmembrane region" description="Helical" evidence="2">
    <location>
        <begin position="100"/>
        <end position="119"/>
    </location>
</feature>
<dbReference type="EMBL" id="JAUSVF010000005">
    <property type="protein sequence ID" value="MDQ0323854.1"/>
    <property type="molecule type" value="Genomic_DNA"/>
</dbReference>
<proteinExistence type="predicted"/>
<keyword evidence="2" id="KW-0472">Membrane</keyword>